<comment type="caution">
    <text evidence="1">The sequence shown here is derived from an EMBL/GenBank/DDBJ whole genome shotgun (WGS) entry which is preliminary data.</text>
</comment>
<organism evidence="1 2">
    <name type="scientific">Colletotrichum fioriniae PJ7</name>
    <dbReference type="NCBI Taxonomy" id="1445577"/>
    <lineage>
        <taxon>Eukaryota</taxon>
        <taxon>Fungi</taxon>
        <taxon>Dikarya</taxon>
        <taxon>Ascomycota</taxon>
        <taxon>Pezizomycotina</taxon>
        <taxon>Sordariomycetes</taxon>
        <taxon>Hypocreomycetidae</taxon>
        <taxon>Glomerellales</taxon>
        <taxon>Glomerellaceae</taxon>
        <taxon>Colletotrichum</taxon>
        <taxon>Colletotrichum acutatum species complex</taxon>
    </lineage>
</organism>
<proteinExistence type="predicted"/>
<evidence type="ECO:0000313" key="2">
    <source>
        <dbReference type="Proteomes" id="UP000020467"/>
    </source>
</evidence>
<accession>A0A010RTU7</accession>
<evidence type="ECO:0000313" key="1">
    <source>
        <dbReference type="EMBL" id="EXF81479.1"/>
    </source>
</evidence>
<gene>
    <name evidence="1" type="ORF">CFIO01_07722</name>
</gene>
<protein>
    <submittedName>
        <fullName evidence="1">Uncharacterized protein</fullName>
    </submittedName>
</protein>
<dbReference type="AlphaFoldDB" id="A0A010RTU7"/>
<dbReference type="EMBL" id="JARH01000368">
    <property type="protein sequence ID" value="EXF81479.1"/>
    <property type="molecule type" value="Genomic_DNA"/>
</dbReference>
<keyword evidence="2" id="KW-1185">Reference proteome</keyword>
<dbReference type="Proteomes" id="UP000020467">
    <property type="component" value="Unassembled WGS sequence"/>
</dbReference>
<dbReference type="HOGENOM" id="CLU_1496069_0_0_1"/>
<sequence>MVVDSTRSNNLVELLTMGLEIRAFPLAATFFNFHASPRLPFFEALGADWSRRLETRRGIDFHLQVAATVLRPGHCPHHENVSPKRLTGLRPSFKEVVEGVYTTAFGHALTPGRPILAAPNPIQLAPEAEVVPPSVIHGINIWKRVFVQGARPKARPDGNSRRLVRSRLSARDWALNVVGG</sequence>
<dbReference type="OrthoDB" id="10426197at2759"/>
<name>A0A010RTU7_9PEZI</name>
<dbReference type="KEGG" id="cfj:CFIO01_07722"/>
<reference evidence="1 2" key="1">
    <citation type="submission" date="2014-02" db="EMBL/GenBank/DDBJ databases">
        <title>The genome sequence of Colletotrichum fioriniae PJ7.</title>
        <authorList>
            <person name="Baroncelli R."/>
            <person name="Thon M.R."/>
        </authorList>
    </citation>
    <scope>NUCLEOTIDE SEQUENCE [LARGE SCALE GENOMIC DNA]</scope>
    <source>
        <strain evidence="1 2">PJ7</strain>
    </source>
</reference>